<dbReference type="GO" id="GO:0015627">
    <property type="term" value="C:type II protein secretion system complex"/>
    <property type="evidence" value="ECO:0007669"/>
    <property type="project" value="InterPro"/>
</dbReference>
<dbReference type="InterPro" id="IPR045584">
    <property type="entry name" value="Pilin-like"/>
</dbReference>
<sequence>MKNINTKTSEISKQGFTLIELLIVVAIIGLLASVVLVGLGGFRGRGRDARRIADLRETQNALELYYIRNNAYPVISGADTWASLKTSLTGAGIGVTTISNDPLGVSRAYQYGIAGDSQGYVLKATLEDTNNPALNDDVDGTIYSLDCADPSYCVQF</sequence>
<evidence type="ECO:0000256" key="2">
    <source>
        <dbReference type="ARBA" id="ARBA00022481"/>
    </source>
</evidence>
<dbReference type="InterPro" id="IPR000983">
    <property type="entry name" value="Bac_GSPG_pilin"/>
</dbReference>
<dbReference type="PROSITE" id="PS00409">
    <property type="entry name" value="PROKAR_NTER_METHYL"/>
    <property type="match status" value="1"/>
</dbReference>
<proteinExistence type="predicted"/>
<gene>
    <name evidence="7" type="ORF">A3G50_02395</name>
</gene>
<dbReference type="Proteomes" id="UP000176633">
    <property type="component" value="Unassembled WGS sequence"/>
</dbReference>
<evidence type="ECO:0000256" key="5">
    <source>
        <dbReference type="ARBA" id="ARBA00023136"/>
    </source>
</evidence>
<protein>
    <recommendedName>
        <fullName evidence="9">Type II secretion system protein GspG C-terminal domain-containing protein</fullName>
    </recommendedName>
</protein>
<keyword evidence="5 6" id="KW-0472">Membrane</keyword>
<evidence type="ECO:0000313" key="8">
    <source>
        <dbReference type="Proteomes" id="UP000176633"/>
    </source>
</evidence>
<keyword evidence="3 6" id="KW-0812">Transmembrane</keyword>
<dbReference type="Gene3D" id="3.30.700.10">
    <property type="entry name" value="Glycoprotein, Type 4 Pilin"/>
    <property type="match status" value="1"/>
</dbReference>
<dbReference type="EMBL" id="MFKM01000015">
    <property type="protein sequence ID" value="OGG43377.1"/>
    <property type="molecule type" value="Genomic_DNA"/>
</dbReference>
<dbReference type="PRINTS" id="PR00813">
    <property type="entry name" value="BCTERIALGSPG"/>
</dbReference>
<accession>A0A1F6C3K6</accession>
<evidence type="ECO:0008006" key="9">
    <source>
        <dbReference type="Google" id="ProtNLM"/>
    </source>
</evidence>
<organism evidence="7 8">
    <name type="scientific">Candidatus Jorgensenbacteria bacterium RIFCSPLOWO2_12_FULL_42_11</name>
    <dbReference type="NCBI Taxonomy" id="1798473"/>
    <lineage>
        <taxon>Bacteria</taxon>
        <taxon>Candidatus Joergenseniibacteriota</taxon>
    </lineage>
</organism>
<dbReference type="GO" id="GO:0015628">
    <property type="term" value="P:protein secretion by the type II secretion system"/>
    <property type="evidence" value="ECO:0007669"/>
    <property type="project" value="InterPro"/>
</dbReference>
<dbReference type="SUPFAM" id="SSF54523">
    <property type="entry name" value="Pili subunits"/>
    <property type="match status" value="1"/>
</dbReference>
<reference evidence="7 8" key="1">
    <citation type="journal article" date="2016" name="Nat. Commun.">
        <title>Thousands of microbial genomes shed light on interconnected biogeochemical processes in an aquifer system.</title>
        <authorList>
            <person name="Anantharaman K."/>
            <person name="Brown C.T."/>
            <person name="Hug L.A."/>
            <person name="Sharon I."/>
            <person name="Castelle C.J."/>
            <person name="Probst A.J."/>
            <person name="Thomas B.C."/>
            <person name="Singh A."/>
            <person name="Wilkins M.J."/>
            <person name="Karaoz U."/>
            <person name="Brodie E.L."/>
            <person name="Williams K.H."/>
            <person name="Hubbard S.S."/>
            <person name="Banfield J.F."/>
        </authorList>
    </citation>
    <scope>NUCLEOTIDE SEQUENCE [LARGE SCALE GENOMIC DNA]</scope>
</reference>
<feature type="transmembrane region" description="Helical" evidence="6">
    <location>
        <begin position="21"/>
        <end position="42"/>
    </location>
</feature>
<evidence type="ECO:0000256" key="3">
    <source>
        <dbReference type="ARBA" id="ARBA00022692"/>
    </source>
</evidence>
<name>A0A1F6C3K6_9BACT</name>
<dbReference type="AlphaFoldDB" id="A0A1F6C3K6"/>
<dbReference type="GO" id="GO:0016020">
    <property type="term" value="C:membrane"/>
    <property type="evidence" value="ECO:0007669"/>
    <property type="project" value="UniProtKB-SubCell"/>
</dbReference>
<evidence type="ECO:0000313" key="7">
    <source>
        <dbReference type="EMBL" id="OGG43377.1"/>
    </source>
</evidence>
<evidence type="ECO:0000256" key="4">
    <source>
        <dbReference type="ARBA" id="ARBA00022989"/>
    </source>
</evidence>
<dbReference type="PANTHER" id="PTHR30093">
    <property type="entry name" value="GENERAL SECRETION PATHWAY PROTEIN G"/>
    <property type="match status" value="1"/>
</dbReference>
<evidence type="ECO:0000256" key="6">
    <source>
        <dbReference type="SAM" id="Phobius"/>
    </source>
</evidence>
<comment type="subcellular location">
    <subcellularLocation>
        <location evidence="1">Membrane</location>
        <topology evidence="1">Single-pass membrane protein</topology>
    </subcellularLocation>
</comment>
<keyword evidence="2" id="KW-0488">Methylation</keyword>
<dbReference type="InterPro" id="IPR012902">
    <property type="entry name" value="N_methyl_site"/>
</dbReference>
<dbReference type="Pfam" id="PF07963">
    <property type="entry name" value="N_methyl"/>
    <property type="match status" value="1"/>
</dbReference>
<dbReference type="PANTHER" id="PTHR30093:SF44">
    <property type="entry name" value="TYPE II SECRETION SYSTEM CORE PROTEIN G"/>
    <property type="match status" value="1"/>
</dbReference>
<evidence type="ECO:0000256" key="1">
    <source>
        <dbReference type="ARBA" id="ARBA00004167"/>
    </source>
</evidence>
<dbReference type="NCBIfam" id="TIGR02532">
    <property type="entry name" value="IV_pilin_GFxxxE"/>
    <property type="match status" value="1"/>
</dbReference>
<dbReference type="STRING" id="1798473.A3G50_02395"/>
<keyword evidence="4 6" id="KW-1133">Transmembrane helix</keyword>
<comment type="caution">
    <text evidence="7">The sequence shown here is derived from an EMBL/GenBank/DDBJ whole genome shotgun (WGS) entry which is preliminary data.</text>
</comment>